<evidence type="ECO:0000256" key="7">
    <source>
        <dbReference type="ARBA" id="ARBA00023173"/>
    </source>
</evidence>
<dbReference type="PANTHER" id="PTHR43427">
    <property type="entry name" value="CHLORIDE CHANNEL PROTEIN CLC-E"/>
    <property type="match status" value="1"/>
</dbReference>
<keyword evidence="13" id="KW-1185">Reference proteome</keyword>
<feature type="transmembrane region" description="Helical" evidence="11">
    <location>
        <begin position="90"/>
        <end position="108"/>
    </location>
</feature>
<dbReference type="KEGG" id="ttu:TERTU_3065"/>
<evidence type="ECO:0000256" key="8">
    <source>
        <dbReference type="ARBA" id="ARBA00023214"/>
    </source>
</evidence>
<gene>
    <name evidence="12" type="ordered locus">TERTU_3065</name>
</gene>
<proteinExistence type="predicted"/>
<keyword evidence="2" id="KW-0813">Transport</keyword>
<name>C5BP50_TERTT</name>
<sequence length="608" mass="65006">MSNSNHNDNHPHGTSSPSDSSTTSENFFNRFRHSLAYIDALPQLTILGLIVGLFTGGVIVVFRLLTEQPLSYFMAGQPDNFESFSPRDRVIIIFSGILALALVLKLAGKKYRETSVGHVLDRTHNHQGKLPLGNCVVQFAGAVVALVSGQSVGREGPAVHLGAGAASQLGQWLRLPSNSMHTLVGCGVAAAIAASFDTPMAGVIFAMEVIMMEYTIVGFVPVILASVMGTAVSQAVFGKHSLLVGSSDMTSLLELPYMVFFGLLIALCAAVYIRLNIFALQFGKYPVFLRLFAAGFYTAVIAIFVPEIMGLGYDTVNAALAGKLTVYSLLIIAAAKLAVTPVVIGLGVPGGVIGPLMFIGACVGGVVGTLLPLLVPEQQTNASFYAVLGMAGMMAATLNAPLAALVAVLELSYNPHMIFPAMLVIVVACVSTRQFFRLNSIFIEQLNHSGRQLDFGPARQALRRAGVRSIMDNRFLTCSRKLQPELANQLLQTNPMWILFDDDGEKIALRAADLAIELEKRKETAPSSDEEPNAALDLLEIPGRRLSTIAIDDTANLIQALELFRQTGADGLYVAGSYGLSAGKTQGIVTLAAIQNYYQPKELKNVMG</sequence>
<dbReference type="InterPro" id="IPR014743">
    <property type="entry name" value="Cl-channel_core"/>
</dbReference>
<feature type="transmembrane region" description="Helical" evidence="11">
    <location>
        <begin position="257"/>
        <end position="275"/>
    </location>
</feature>
<evidence type="ECO:0000256" key="3">
    <source>
        <dbReference type="ARBA" id="ARBA00022692"/>
    </source>
</evidence>
<feature type="transmembrane region" description="Helical" evidence="11">
    <location>
        <begin position="214"/>
        <end position="237"/>
    </location>
</feature>
<feature type="transmembrane region" description="Helical" evidence="11">
    <location>
        <begin position="129"/>
        <end position="147"/>
    </location>
</feature>
<feature type="transmembrane region" description="Helical" evidence="11">
    <location>
        <begin position="287"/>
        <end position="306"/>
    </location>
</feature>
<reference evidence="12 13" key="1">
    <citation type="journal article" date="2009" name="PLoS ONE">
        <title>The complete genome of Teredinibacter turnerae T7901: an intracellular endosymbiont of marine wood-boring bivalves (shipworms).</title>
        <authorList>
            <person name="Yang J.C."/>
            <person name="Madupu R."/>
            <person name="Durkin A.S."/>
            <person name="Ekborg N.A."/>
            <person name="Pedamallu C.S."/>
            <person name="Hostetler J.B."/>
            <person name="Radune D."/>
            <person name="Toms B.S."/>
            <person name="Henrissat B."/>
            <person name="Coutinho P.M."/>
            <person name="Schwarz S."/>
            <person name="Field L."/>
            <person name="Trindade-Silva A.E."/>
            <person name="Soares C.A.G."/>
            <person name="Elshahawi S."/>
            <person name="Hanora A."/>
            <person name="Schmidt E.W."/>
            <person name="Haygood M.G."/>
            <person name="Posfai J."/>
            <person name="Benner J."/>
            <person name="Madinger C."/>
            <person name="Nove J."/>
            <person name="Anton B."/>
            <person name="Chaudhary K."/>
            <person name="Foster J."/>
            <person name="Holman A."/>
            <person name="Kumar S."/>
            <person name="Lessard P.A."/>
            <person name="Luyten Y.A."/>
            <person name="Slatko B."/>
            <person name="Wood N."/>
            <person name="Wu B."/>
            <person name="Teplitski M."/>
            <person name="Mougous J.D."/>
            <person name="Ward N."/>
            <person name="Eisen J.A."/>
            <person name="Badger J.H."/>
            <person name="Distel D.L."/>
        </authorList>
    </citation>
    <scope>NUCLEOTIDE SEQUENCE [LARGE SCALE GENOMIC DNA]</scope>
    <source>
        <strain evidence="13">ATCC 39867 / T7901</strain>
    </source>
</reference>
<evidence type="ECO:0000313" key="13">
    <source>
        <dbReference type="Proteomes" id="UP000009080"/>
    </source>
</evidence>
<evidence type="ECO:0000313" key="12">
    <source>
        <dbReference type="EMBL" id="ACR12327.1"/>
    </source>
</evidence>
<keyword evidence="4 11" id="KW-1133">Transmembrane helix</keyword>
<dbReference type="HOGENOM" id="CLU_015263_5_4_6"/>
<keyword evidence="5" id="KW-0406">Ion transport</keyword>
<feature type="transmembrane region" description="Helical" evidence="11">
    <location>
        <begin position="182"/>
        <end position="207"/>
    </location>
</feature>
<keyword evidence="3 11" id="KW-0812">Transmembrane</keyword>
<dbReference type="eggNOG" id="COG0038">
    <property type="taxonomic scope" value="Bacteria"/>
</dbReference>
<dbReference type="InterPro" id="IPR050368">
    <property type="entry name" value="ClC-type_chloride_channel"/>
</dbReference>
<dbReference type="CDD" id="cd00400">
    <property type="entry name" value="Voltage_gated_ClC"/>
    <property type="match status" value="1"/>
</dbReference>
<evidence type="ECO:0000256" key="9">
    <source>
        <dbReference type="ARBA" id="ARBA00023303"/>
    </source>
</evidence>
<feature type="region of interest" description="Disordered" evidence="10">
    <location>
        <begin position="1"/>
        <end position="23"/>
    </location>
</feature>
<evidence type="ECO:0000256" key="1">
    <source>
        <dbReference type="ARBA" id="ARBA00004141"/>
    </source>
</evidence>
<keyword evidence="9" id="KW-0407">Ion channel</keyword>
<dbReference type="PANTHER" id="PTHR43427:SF6">
    <property type="entry name" value="CHLORIDE CHANNEL PROTEIN CLC-E"/>
    <property type="match status" value="1"/>
</dbReference>
<dbReference type="Pfam" id="PF00654">
    <property type="entry name" value="Voltage_CLC"/>
    <property type="match status" value="1"/>
</dbReference>
<feature type="compositionally biased region" description="Low complexity" evidence="10">
    <location>
        <begin position="14"/>
        <end position="23"/>
    </location>
</feature>
<protein>
    <submittedName>
        <fullName evidence="12">Chloride transporter, ClC family</fullName>
    </submittedName>
</protein>
<comment type="subcellular location">
    <subcellularLocation>
        <location evidence="1">Membrane</location>
        <topology evidence="1">Multi-pass membrane protein</topology>
    </subcellularLocation>
</comment>
<evidence type="ECO:0000256" key="10">
    <source>
        <dbReference type="SAM" id="MobiDB-lite"/>
    </source>
</evidence>
<feature type="transmembrane region" description="Helical" evidence="11">
    <location>
        <begin position="326"/>
        <end position="348"/>
    </location>
</feature>
<evidence type="ECO:0000256" key="6">
    <source>
        <dbReference type="ARBA" id="ARBA00023136"/>
    </source>
</evidence>
<feature type="transmembrane region" description="Helical" evidence="11">
    <location>
        <begin position="416"/>
        <end position="436"/>
    </location>
</feature>
<keyword evidence="6 11" id="KW-0472">Membrane</keyword>
<dbReference type="GO" id="GO:0034707">
    <property type="term" value="C:chloride channel complex"/>
    <property type="evidence" value="ECO:0007669"/>
    <property type="project" value="UniProtKB-KW"/>
</dbReference>
<feature type="transmembrane region" description="Helical" evidence="11">
    <location>
        <begin position="355"/>
        <end position="375"/>
    </location>
</feature>
<dbReference type="EMBL" id="CP001614">
    <property type="protein sequence ID" value="ACR12327.1"/>
    <property type="molecule type" value="Genomic_DNA"/>
</dbReference>
<dbReference type="Gene3D" id="1.10.3080.10">
    <property type="entry name" value="Clc chloride channel"/>
    <property type="match status" value="1"/>
</dbReference>
<evidence type="ECO:0000256" key="4">
    <source>
        <dbReference type="ARBA" id="ARBA00022989"/>
    </source>
</evidence>
<dbReference type="SUPFAM" id="SSF81340">
    <property type="entry name" value="Clc chloride channel"/>
    <property type="match status" value="1"/>
</dbReference>
<dbReference type="GO" id="GO:0005254">
    <property type="term" value="F:chloride channel activity"/>
    <property type="evidence" value="ECO:0007669"/>
    <property type="project" value="UniProtKB-KW"/>
</dbReference>
<evidence type="ECO:0000256" key="5">
    <source>
        <dbReference type="ARBA" id="ARBA00023065"/>
    </source>
</evidence>
<evidence type="ECO:0000256" key="2">
    <source>
        <dbReference type="ARBA" id="ARBA00022448"/>
    </source>
</evidence>
<dbReference type="Proteomes" id="UP000009080">
    <property type="component" value="Chromosome"/>
</dbReference>
<accession>C5BP50</accession>
<keyword evidence="8" id="KW-0868">Chloride</keyword>
<keyword evidence="7" id="KW-0869">Chloride channel</keyword>
<feature type="transmembrane region" description="Helical" evidence="11">
    <location>
        <begin position="40"/>
        <end position="65"/>
    </location>
</feature>
<dbReference type="InterPro" id="IPR001807">
    <property type="entry name" value="ClC"/>
</dbReference>
<dbReference type="OrthoDB" id="9767361at2"/>
<dbReference type="STRING" id="377629.TERTU_3065"/>
<organism evidence="12 13">
    <name type="scientific">Teredinibacter turnerae (strain ATCC 39867 / T7901)</name>
    <dbReference type="NCBI Taxonomy" id="377629"/>
    <lineage>
        <taxon>Bacteria</taxon>
        <taxon>Pseudomonadati</taxon>
        <taxon>Pseudomonadota</taxon>
        <taxon>Gammaproteobacteria</taxon>
        <taxon>Cellvibrionales</taxon>
        <taxon>Cellvibrionaceae</taxon>
        <taxon>Teredinibacter</taxon>
    </lineage>
</organism>
<evidence type="ECO:0000256" key="11">
    <source>
        <dbReference type="SAM" id="Phobius"/>
    </source>
</evidence>
<dbReference type="RefSeq" id="WP_015818439.1">
    <property type="nucleotide sequence ID" value="NC_012997.1"/>
</dbReference>
<dbReference type="AlphaFoldDB" id="C5BP50"/>
<feature type="transmembrane region" description="Helical" evidence="11">
    <location>
        <begin position="387"/>
        <end position="409"/>
    </location>
</feature>
<dbReference type="PRINTS" id="PR00762">
    <property type="entry name" value="CLCHANNEL"/>
</dbReference>